<evidence type="ECO:0000313" key="3">
    <source>
        <dbReference type="Proteomes" id="UP000811246"/>
    </source>
</evidence>
<evidence type="ECO:0000256" key="1">
    <source>
        <dbReference type="SAM" id="Phobius"/>
    </source>
</evidence>
<proteinExistence type="predicted"/>
<dbReference type="Proteomes" id="UP000811246">
    <property type="component" value="Chromosome 5"/>
</dbReference>
<accession>A0A922JMJ6</accession>
<feature type="transmembrane region" description="Helical" evidence="1">
    <location>
        <begin position="20"/>
        <end position="41"/>
    </location>
</feature>
<keyword evidence="1" id="KW-0812">Transmembrane</keyword>
<sequence length="79" mass="8825">MVSLIPSGLLVLHVPLSPLFVALFNVSLSHIVATIDAGFLSSARIYNVMLKGDFLSRAERIIWCGFWIESKHWKAVNLD</sequence>
<dbReference type="AlphaFoldDB" id="A0A922JMJ6"/>
<organism evidence="2 3">
    <name type="scientific">Carya illinoinensis</name>
    <name type="common">Pecan</name>
    <dbReference type="NCBI Taxonomy" id="32201"/>
    <lineage>
        <taxon>Eukaryota</taxon>
        <taxon>Viridiplantae</taxon>
        <taxon>Streptophyta</taxon>
        <taxon>Embryophyta</taxon>
        <taxon>Tracheophyta</taxon>
        <taxon>Spermatophyta</taxon>
        <taxon>Magnoliopsida</taxon>
        <taxon>eudicotyledons</taxon>
        <taxon>Gunneridae</taxon>
        <taxon>Pentapetalae</taxon>
        <taxon>rosids</taxon>
        <taxon>fabids</taxon>
        <taxon>Fagales</taxon>
        <taxon>Juglandaceae</taxon>
        <taxon>Carya</taxon>
    </lineage>
</organism>
<reference evidence="2" key="1">
    <citation type="submission" date="2021-01" db="EMBL/GenBank/DDBJ databases">
        <authorList>
            <person name="Lovell J.T."/>
            <person name="Bentley N."/>
            <person name="Bhattarai G."/>
            <person name="Jenkins J.W."/>
            <person name="Sreedasyam A."/>
            <person name="Alarcon Y."/>
            <person name="Bock C."/>
            <person name="Boston L."/>
            <person name="Carlson J."/>
            <person name="Cervantes K."/>
            <person name="Clermont K."/>
            <person name="Krom N."/>
            <person name="Kubenka K."/>
            <person name="Mamidi S."/>
            <person name="Mattison C."/>
            <person name="Monteros M."/>
            <person name="Pisani C."/>
            <person name="Plott C."/>
            <person name="Rajasekar S."/>
            <person name="Rhein H.S."/>
            <person name="Rohla C."/>
            <person name="Song M."/>
            <person name="Hilaire R.S."/>
            <person name="Shu S."/>
            <person name="Wells L."/>
            <person name="Wang X."/>
            <person name="Webber J."/>
            <person name="Heerema R.J."/>
            <person name="Klein P."/>
            <person name="Conner P."/>
            <person name="Grauke L."/>
            <person name="Grimwood J."/>
            <person name="Schmutz J."/>
            <person name="Randall J.J."/>
        </authorList>
    </citation>
    <scope>NUCLEOTIDE SEQUENCE</scope>
    <source>
        <tissue evidence="2">Leaf</tissue>
    </source>
</reference>
<keyword evidence="1" id="KW-0472">Membrane</keyword>
<dbReference type="EMBL" id="CM031829">
    <property type="protein sequence ID" value="KAG6713931.1"/>
    <property type="molecule type" value="Genomic_DNA"/>
</dbReference>
<evidence type="ECO:0000313" key="2">
    <source>
        <dbReference type="EMBL" id="KAG6713931.1"/>
    </source>
</evidence>
<name>A0A922JMJ6_CARIL</name>
<comment type="caution">
    <text evidence="2">The sequence shown here is derived from an EMBL/GenBank/DDBJ whole genome shotgun (WGS) entry which is preliminary data.</text>
</comment>
<protein>
    <submittedName>
        <fullName evidence="2">Uncharacterized protein</fullName>
    </submittedName>
</protein>
<gene>
    <name evidence="2" type="ORF">I3842_05G177400</name>
</gene>
<keyword evidence="1" id="KW-1133">Transmembrane helix</keyword>